<dbReference type="AlphaFoldDB" id="A0A8T2S9L7"/>
<sequence length="125" mass="14317">MPFPKKKKKAPPFYTDKARLAPYGVQAKDLIKTSLGLTASVVGIKRNSKEGEEEDTLGPLWVDYRCGYRAPIEKDSFETCFAPAQLWKTVHEFEKGIEADEEMREKIHELNTLFKLGLLDKNKKK</sequence>
<dbReference type="EMBL" id="CM035427">
    <property type="protein sequence ID" value="KAH7307709.1"/>
    <property type="molecule type" value="Genomic_DNA"/>
</dbReference>
<evidence type="ECO:0000313" key="2">
    <source>
        <dbReference type="Proteomes" id="UP000825935"/>
    </source>
</evidence>
<reference evidence="1" key="1">
    <citation type="submission" date="2021-08" db="EMBL/GenBank/DDBJ databases">
        <title>WGS assembly of Ceratopteris richardii.</title>
        <authorList>
            <person name="Marchant D.B."/>
            <person name="Chen G."/>
            <person name="Jenkins J."/>
            <person name="Shu S."/>
            <person name="Leebens-Mack J."/>
            <person name="Grimwood J."/>
            <person name="Schmutz J."/>
            <person name="Soltis P."/>
            <person name="Soltis D."/>
            <person name="Chen Z.-H."/>
        </authorList>
    </citation>
    <scope>NUCLEOTIDE SEQUENCE</scope>
    <source>
        <strain evidence="1">Whitten #5841</strain>
        <tissue evidence="1">Leaf</tissue>
    </source>
</reference>
<dbReference type="Proteomes" id="UP000825935">
    <property type="component" value="Chromosome 22"/>
</dbReference>
<accession>A0A8T2S9L7</accession>
<proteinExistence type="predicted"/>
<comment type="caution">
    <text evidence="1">The sequence shown here is derived from an EMBL/GenBank/DDBJ whole genome shotgun (WGS) entry which is preliminary data.</text>
</comment>
<dbReference type="OMA" id="EANRCAR"/>
<protein>
    <submittedName>
        <fullName evidence="1">Uncharacterized protein</fullName>
    </submittedName>
</protein>
<organism evidence="1 2">
    <name type="scientific">Ceratopteris richardii</name>
    <name type="common">Triangle waterfern</name>
    <dbReference type="NCBI Taxonomy" id="49495"/>
    <lineage>
        <taxon>Eukaryota</taxon>
        <taxon>Viridiplantae</taxon>
        <taxon>Streptophyta</taxon>
        <taxon>Embryophyta</taxon>
        <taxon>Tracheophyta</taxon>
        <taxon>Polypodiopsida</taxon>
        <taxon>Polypodiidae</taxon>
        <taxon>Polypodiales</taxon>
        <taxon>Pteridineae</taxon>
        <taxon>Pteridaceae</taxon>
        <taxon>Parkerioideae</taxon>
        <taxon>Ceratopteris</taxon>
    </lineage>
</organism>
<dbReference type="OrthoDB" id="1925404at2759"/>
<name>A0A8T2S9L7_CERRI</name>
<gene>
    <name evidence="1" type="ORF">KP509_22G073200</name>
</gene>
<keyword evidence="2" id="KW-1185">Reference proteome</keyword>
<evidence type="ECO:0000313" key="1">
    <source>
        <dbReference type="EMBL" id="KAH7307709.1"/>
    </source>
</evidence>